<sequence>MELMTKITGLGGAAAKVVLCVMVCAPPQAFSCDGDNVKANRFYVSGSYRSSFPSFSNLDVAESKTYVPDVMTVTKMSMRGDATADINDRLAFAPYRPAYYENDYFGFSGSAGVLVGSWRIELEGTRNTFPVRGGEGSVREDNASYTALVRGEEITASNYIVVRNKKIGIETVALNVCYDIKANTDPVISYMCFGVSGNSLNLLETKKLVHGYQGKIGVGVHVTPNVVMFLGGYYHTLHGSNYEGMKVIVPEHAALYPKATSAQAKMSIAYLGGEVGLRYAF</sequence>
<protein>
    <submittedName>
        <fullName evidence="2">P44/Msp2 family outer membrane protein, omp subset</fullName>
    </submittedName>
</protein>
<dbReference type="Pfam" id="PF01617">
    <property type="entry name" value="Surface_Ag_2"/>
    <property type="match status" value="1"/>
</dbReference>
<dbReference type="Proteomes" id="UP000500930">
    <property type="component" value="Chromosome"/>
</dbReference>
<keyword evidence="3" id="KW-1185">Reference proteome</keyword>
<proteinExistence type="predicted"/>
<evidence type="ECO:0000313" key="3">
    <source>
        <dbReference type="Proteomes" id="UP000500930"/>
    </source>
</evidence>
<dbReference type="KEGG" id="aplt:ANPL_04565"/>
<dbReference type="InterPro" id="IPR011250">
    <property type="entry name" value="OMP/PagP_B-barrel"/>
</dbReference>
<dbReference type="SUPFAM" id="SSF56925">
    <property type="entry name" value="OMPA-like"/>
    <property type="match status" value="1"/>
</dbReference>
<feature type="domain" description="Msp4/OMP-like" evidence="1">
    <location>
        <begin position="39"/>
        <end position="281"/>
    </location>
</feature>
<dbReference type="RefSeq" id="WP_236822827.1">
    <property type="nucleotide sequence ID" value="NZ_CP046391.1"/>
</dbReference>
<reference evidence="2 3" key="1">
    <citation type="journal article" date="2020" name="Pathogens">
        <title>First Whole Genome Sequence of Anaplasma platys, an Obligate Intracellular Rickettsial Pathogen of Dogs.</title>
        <authorList>
            <person name="Llanes A."/>
            <person name="Rajeev S."/>
        </authorList>
    </citation>
    <scope>NUCLEOTIDE SEQUENCE [LARGE SCALE GENOMIC DNA]</scope>
    <source>
        <strain evidence="2 3">S3</strain>
    </source>
</reference>
<dbReference type="AlphaFoldDB" id="A0A858PZB3"/>
<dbReference type="EMBL" id="CP046391">
    <property type="protein sequence ID" value="QJC27956.1"/>
    <property type="molecule type" value="Genomic_DNA"/>
</dbReference>
<evidence type="ECO:0000313" key="2">
    <source>
        <dbReference type="EMBL" id="QJC27956.1"/>
    </source>
</evidence>
<name>A0A858PZB3_9RICK</name>
<accession>A0A858PZB3</accession>
<organism evidence="2 3">
    <name type="scientific">Anaplasma platys</name>
    <dbReference type="NCBI Taxonomy" id="949"/>
    <lineage>
        <taxon>Bacteria</taxon>
        <taxon>Pseudomonadati</taxon>
        <taxon>Pseudomonadota</taxon>
        <taxon>Alphaproteobacteria</taxon>
        <taxon>Rickettsiales</taxon>
        <taxon>Anaplasmataceae</taxon>
        <taxon>Anaplasma</taxon>
    </lineage>
</organism>
<evidence type="ECO:0000259" key="1">
    <source>
        <dbReference type="Pfam" id="PF01617"/>
    </source>
</evidence>
<dbReference type="Gene3D" id="2.40.160.20">
    <property type="match status" value="1"/>
</dbReference>
<dbReference type="InterPro" id="IPR002566">
    <property type="entry name" value="Msp4_OMP-like"/>
</dbReference>
<gene>
    <name evidence="2" type="ORF">ANPL_04565</name>
</gene>